<organism evidence="5 6">
    <name type="scientific">Streptomyces sp. 900116325</name>
    <dbReference type="NCBI Taxonomy" id="3154295"/>
    <lineage>
        <taxon>Bacteria</taxon>
        <taxon>Bacillati</taxon>
        <taxon>Actinomycetota</taxon>
        <taxon>Actinomycetes</taxon>
        <taxon>Kitasatosporales</taxon>
        <taxon>Streptomycetaceae</taxon>
        <taxon>Streptomyces</taxon>
    </lineage>
</organism>
<dbReference type="EMBL" id="JBEXIP010000005">
    <property type="protein sequence ID" value="MET8433133.1"/>
    <property type="molecule type" value="Genomic_DNA"/>
</dbReference>
<keyword evidence="3" id="KW-0238">DNA-binding</keyword>
<dbReference type="InterPro" id="IPR036388">
    <property type="entry name" value="WH-like_DNA-bd_sf"/>
</dbReference>
<protein>
    <submittedName>
        <fullName evidence="5">BlaI/MecI/CopY family transcriptional regulator</fullName>
    </submittedName>
</protein>
<comment type="similarity">
    <text evidence="1">Belongs to the BlaI transcriptional regulatory family.</text>
</comment>
<keyword evidence="2" id="KW-0805">Transcription regulation</keyword>
<dbReference type="InterPro" id="IPR005650">
    <property type="entry name" value="BlaI_family"/>
</dbReference>
<accession>A0ABV2U5L0</accession>
<dbReference type="Pfam" id="PF03965">
    <property type="entry name" value="Penicillinase_R"/>
    <property type="match status" value="1"/>
</dbReference>
<proteinExistence type="inferred from homology"/>
<keyword evidence="4" id="KW-0804">Transcription</keyword>
<gene>
    <name evidence="5" type="ORF">ABZV61_10065</name>
</gene>
<dbReference type="InterPro" id="IPR036390">
    <property type="entry name" value="WH_DNA-bd_sf"/>
</dbReference>
<sequence length="133" mass="14879">MDAVERAGTHETDSRLANGKREAEVLAVLRSAQEPLTPRAVREVMDDDLSYSTVVTILTRLYEKDVLTRVPRGRAFAYAPATDEPGFAARRMRQAMEEVPDRETVLTRFVDDLSSGDEALLRRLLGGDLDSDR</sequence>
<evidence type="ECO:0000313" key="5">
    <source>
        <dbReference type="EMBL" id="MET8433133.1"/>
    </source>
</evidence>
<dbReference type="Gene3D" id="1.10.10.10">
    <property type="entry name" value="Winged helix-like DNA-binding domain superfamily/Winged helix DNA-binding domain"/>
    <property type="match status" value="1"/>
</dbReference>
<evidence type="ECO:0000313" key="6">
    <source>
        <dbReference type="Proteomes" id="UP001550044"/>
    </source>
</evidence>
<comment type="caution">
    <text evidence="5">The sequence shown here is derived from an EMBL/GenBank/DDBJ whole genome shotgun (WGS) entry which is preliminary data.</text>
</comment>
<dbReference type="RefSeq" id="WP_352303675.1">
    <property type="nucleotide sequence ID" value="NZ_JBEOSG010000005.1"/>
</dbReference>
<evidence type="ECO:0000256" key="1">
    <source>
        <dbReference type="ARBA" id="ARBA00011046"/>
    </source>
</evidence>
<evidence type="ECO:0000256" key="3">
    <source>
        <dbReference type="ARBA" id="ARBA00023125"/>
    </source>
</evidence>
<dbReference type="SUPFAM" id="SSF46785">
    <property type="entry name" value="Winged helix' DNA-binding domain"/>
    <property type="match status" value="1"/>
</dbReference>
<name>A0ABV2U5L0_9ACTN</name>
<dbReference type="Proteomes" id="UP001550044">
    <property type="component" value="Unassembled WGS sequence"/>
</dbReference>
<keyword evidence="6" id="KW-1185">Reference proteome</keyword>
<evidence type="ECO:0000256" key="4">
    <source>
        <dbReference type="ARBA" id="ARBA00023163"/>
    </source>
</evidence>
<evidence type="ECO:0000256" key="2">
    <source>
        <dbReference type="ARBA" id="ARBA00023015"/>
    </source>
</evidence>
<reference evidence="5 6" key="1">
    <citation type="submission" date="2024-06" db="EMBL/GenBank/DDBJ databases">
        <title>The Natural Products Discovery Center: Release of the First 8490 Sequenced Strains for Exploring Actinobacteria Biosynthetic Diversity.</title>
        <authorList>
            <person name="Kalkreuter E."/>
            <person name="Kautsar S.A."/>
            <person name="Yang D."/>
            <person name="Bader C.D."/>
            <person name="Teijaro C.N."/>
            <person name="Fluegel L."/>
            <person name="Davis C.M."/>
            <person name="Simpson J.R."/>
            <person name="Lauterbach L."/>
            <person name="Steele A.D."/>
            <person name="Gui C."/>
            <person name="Meng S."/>
            <person name="Li G."/>
            <person name="Viehrig K."/>
            <person name="Ye F."/>
            <person name="Su P."/>
            <person name="Kiefer A.F."/>
            <person name="Nichols A."/>
            <person name="Cepeda A.J."/>
            <person name="Yan W."/>
            <person name="Fan B."/>
            <person name="Jiang Y."/>
            <person name="Adhikari A."/>
            <person name="Zheng C.-J."/>
            <person name="Schuster L."/>
            <person name="Cowan T.M."/>
            <person name="Smanski M.J."/>
            <person name="Chevrette M.G."/>
            <person name="De Carvalho L.P.S."/>
            <person name="Shen B."/>
        </authorList>
    </citation>
    <scope>NUCLEOTIDE SEQUENCE [LARGE SCALE GENOMIC DNA]</scope>
    <source>
        <strain evidence="5 6">NPDC005137</strain>
    </source>
</reference>